<protein>
    <submittedName>
        <fullName evidence="5">PSD1 and planctomycete cytochrome C domain-containing protein</fullName>
    </submittedName>
</protein>
<keyword evidence="6" id="KW-1185">Reference proteome</keyword>
<evidence type="ECO:0000256" key="1">
    <source>
        <dbReference type="SAM" id="SignalP"/>
    </source>
</evidence>
<feature type="chain" id="PRO_5040731458" evidence="1">
    <location>
        <begin position="21"/>
        <end position="866"/>
    </location>
</feature>
<evidence type="ECO:0000313" key="5">
    <source>
        <dbReference type="EMBL" id="MCC9631596.1"/>
    </source>
</evidence>
<dbReference type="InterPro" id="IPR011444">
    <property type="entry name" value="DUF1549"/>
</dbReference>
<dbReference type="Pfam" id="PF07587">
    <property type="entry name" value="PSD1"/>
    <property type="match status" value="1"/>
</dbReference>
<evidence type="ECO:0000259" key="2">
    <source>
        <dbReference type="Pfam" id="PF07583"/>
    </source>
</evidence>
<proteinExistence type="predicted"/>
<dbReference type="SUPFAM" id="SSF46626">
    <property type="entry name" value="Cytochrome c"/>
    <property type="match status" value="1"/>
</dbReference>
<keyword evidence="1" id="KW-0732">Signal</keyword>
<name>A0A9X1MRM1_9BACT</name>
<dbReference type="PANTHER" id="PTHR35889">
    <property type="entry name" value="CYCLOINULO-OLIGOSACCHARIDE FRUCTANOTRANSFERASE-RELATED"/>
    <property type="match status" value="1"/>
</dbReference>
<dbReference type="InterPro" id="IPR036909">
    <property type="entry name" value="Cyt_c-like_dom_sf"/>
</dbReference>
<dbReference type="Pfam" id="PF07583">
    <property type="entry name" value="PSCyt2"/>
    <property type="match status" value="1"/>
</dbReference>
<organism evidence="5 6">
    <name type="scientific">Blastopirellula sediminis</name>
    <dbReference type="NCBI Taxonomy" id="2894196"/>
    <lineage>
        <taxon>Bacteria</taxon>
        <taxon>Pseudomonadati</taxon>
        <taxon>Planctomycetota</taxon>
        <taxon>Planctomycetia</taxon>
        <taxon>Pirellulales</taxon>
        <taxon>Pirellulaceae</taxon>
        <taxon>Blastopirellula</taxon>
    </lineage>
</organism>
<evidence type="ECO:0000313" key="6">
    <source>
        <dbReference type="Proteomes" id="UP001139103"/>
    </source>
</evidence>
<sequence>MRRTWLWMPLVISLFASAVARSEEAKPAEVNFTPEQIQFFETKVAPLLAKHCNECHSANSRKLEGGLILDNRASILAGGDSGPAAEPGNADESMLVQAVRYDDSGYQMPPKGKLSAEEIAVFEKWVADGMADPRGGEAITYVEKDPRDFWSFHHPQRHEPPQVKQADWPQSRVDNFILAKQEEKGLSPSPLADKQVLVRRLYFDLTGLPPTKEQIDAYVNDQEPNATEKLVDQLLASPHFGERWARHWLDVARYADTKGYVFQEDRGYPGAYKYRDWVVASLNEDLPFDKFVAQQLAADRLPEGERHLEALGYLTLGRRFLNNRHDILDDRIDVVARGFLGLTVACARCHDHKFDPISQADYYSMYGVLGSTKEETPEGMPPVLQDEKPHDVHIFKRGQPGNRGDIAKRQFLTVLTEKDKPMPLTDGSGRLQLAQAIASRDNPLTARVFVNRVWGHIFGESLVTTPSDFGVQGELPSHPELLDDMAVEFMEDGWSVKRLIRRLVLTATYQQSSADRPDCRASDATNVYLWRMNRRRLDFESSRDSLLVATGSLDETIGGPAVDITASPSPPRRTIYGQVDRQNLPGMFRTFDFAGPDSHCPIRPETTVPQQALFMLNSSFVLNQAEKLARDSASIADPRQRVTQLYQRALGRDPSDQELNLATQFVTTAPSDPAPATPWLYGYGSRDAETGKIAEFTPYSHVSTDGKTWQADTELPNKVAGWSSLHAAGGHPGSLKFAAIRRWVAPVGGEISIEGKLHHKSENGDGVFVSIVGPAGPIGNWKAKHGGAQTNVAKVEVKAGDVIDFVCESGETISNDSFEWAVNLVMRGDSIQAWNSASDFNTQRPVDAWSQLSQVLLVSNEFHFVD</sequence>
<feature type="domain" description="Cytochrome C Planctomycete-type" evidence="4">
    <location>
        <begin position="52"/>
        <end position="112"/>
    </location>
</feature>
<dbReference type="GO" id="GO:0020037">
    <property type="term" value="F:heme binding"/>
    <property type="evidence" value="ECO:0007669"/>
    <property type="project" value="InterPro"/>
</dbReference>
<dbReference type="GO" id="GO:0009055">
    <property type="term" value="F:electron transfer activity"/>
    <property type="evidence" value="ECO:0007669"/>
    <property type="project" value="InterPro"/>
</dbReference>
<feature type="signal peptide" evidence="1">
    <location>
        <begin position="1"/>
        <end position="20"/>
    </location>
</feature>
<feature type="domain" description="DUF1549" evidence="2">
    <location>
        <begin position="173"/>
        <end position="373"/>
    </location>
</feature>
<comment type="caution">
    <text evidence="5">The sequence shown here is derived from an EMBL/GenBank/DDBJ whole genome shotgun (WGS) entry which is preliminary data.</text>
</comment>
<dbReference type="Pfam" id="PF07635">
    <property type="entry name" value="PSCyt1"/>
    <property type="match status" value="1"/>
</dbReference>
<dbReference type="InterPro" id="IPR022655">
    <property type="entry name" value="DUF1553"/>
</dbReference>
<gene>
    <name evidence="5" type="ORF">LOC68_24630</name>
</gene>
<evidence type="ECO:0000259" key="4">
    <source>
        <dbReference type="Pfam" id="PF07635"/>
    </source>
</evidence>
<dbReference type="PANTHER" id="PTHR35889:SF3">
    <property type="entry name" value="F-BOX DOMAIN-CONTAINING PROTEIN"/>
    <property type="match status" value="1"/>
</dbReference>
<accession>A0A9X1MRM1</accession>
<dbReference type="Proteomes" id="UP001139103">
    <property type="component" value="Unassembled WGS sequence"/>
</dbReference>
<evidence type="ECO:0000259" key="3">
    <source>
        <dbReference type="Pfam" id="PF07587"/>
    </source>
</evidence>
<dbReference type="RefSeq" id="WP_230223847.1">
    <property type="nucleotide sequence ID" value="NZ_JAJKFT010000010.1"/>
</dbReference>
<feature type="domain" description="DUF1553" evidence="3">
    <location>
        <begin position="429"/>
        <end position="665"/>
    </location>
</feature>
<dbReference type="AlphaFoldDB" id="A0A9X1MRM1"/>
<dbReference type="EMBL" id="JAJKFT010000010">
    <property type="protein sequence ID" value="MCC9631596.1"/>
    <property type="molecule type" value="Genomic_DNA"/>
</dbReference>
<reference evidence="5" key="1">
    <citation type="submission" date="2021-11" db="EMBL/GenBank/DDBJ databases">
        <title>Genome sequence.</title>
        <authorList>
            <person name="Sun Q."/>
        </authorList>
    </citation>
    <scope>NUCLEOTIDE SEQUENCE</scope>
    <source>
        <strain evidence="5">JC732</strain>
    </source>
</reference>
<dbReference type="InterPro" id="IPR011429">
    <property type="entry name" value="Cyt_c_Planctomycete-type"/>
</dbReference>